<keyword evidence="2" id="KW-1133">Transmembrane helix</keyword>
<reference evidence="3 4" key="1">
    <citation type="submission" date="2014-05" db="EMBL/GenBank/DDBJ databases">
        <title>De novo Genome Sequence of Spirocheata sp.</title>
        <authorList>
            <person name="Shivani Y."/>
            <person name="Subhash Y."/>
            <person name="Tushar L."/>
            <person name="Sasikala C."/>
            <person name="Ramana C.V."/>
        </authorList>
    </citation>
    <scope>NUCLEOTIDE SEQUENCE [LARGE SCALE GENOMIC DNA]</scope>
    <source>
        <strain evidence="3 4">JC230</strain>
    </source>
</reference>
<accession>A0A098R2D6</accession>
<dbReference type="AlphaFoldDB" id="A0A098R2D6"/>
<keyword evidence="4" id="KW-1185">Reference proteome</keyword>
<feature type="transmembrane region" description="Helical" evidence="2">
    <location>
        <begin position="21"/>
        <end position="39"/>
    </location>
</feature>
<comment type="caution">
    <text evidence="3">The sequence shown here is derived from an EMBL/GenBank/DDBJ whole genome shotgun (WGS) entry which is preliminary data.</text>
</comment>
<protein>
    <submittedName>
        <fullName evidence="3">Uncharacterized protein</fullName>
    </submittedName>
</protein>
<dbReference type="OrthoDB" id="9801061at2"/>
<proteinExistence type="predicted"/>
<evidence type="ECO:0000256" key="1">
    <source>
        <dbReference type="SAM" id="MobiDB-lite"/>
    </source>
</evidence>
<dbReference type="EMBL" id="JNUP01000001">
    <property type="protein sequence ID" value="KGE73951.1"/>
    <property type="molecule type" value="Genomic_DNA"/>
</dbReference>
<dbReference type="STRING" id="1480694.DC28_01885"/>
<keyword evidence="2" id="KW-0472">Membrane</keyword>
<keyword evidence="2" id="KW-0812">Transmembrane</keyword>
<name>A0A098R2D6_9SPIO</name>
<evidence type="ECO:0000313" key="4">
    <source>
        <dbReference type="Proteomes" id="UP000029692"/>
    </source>
</evidence>
<feature type="region of interest" description="Disordered" evidence="1">
    <location>
        <begin position="47"/>
        <end position="71"/>
    </location>
</feature>
<evidence type="ECO:0000256" key="2">
    <source>
        <dbReference type="SAM" id="Phobius"/>
    </source>
</evidence>
<organism evidence="3 4">
    <name type="scientific">Spirochaeta lutea</name>
    <dbReference type="NCBI Taxonomy" id="1480694"/>
    <lineage>
        <taxon>Bacteria</taxon>
        <taxon>Pseudomonadati</taxon>
        <taxon>Spirochaetota</taxon>
        <taxon>Spirochaetia</taxon>
        <taxon>Spirochaetales</taxon>
        <taxon>Spirochaetaceae</taxon>
        <taxon>Spirochaeta</taxon>
    </lineage>
</organism>
<sequence length="148" mass="16968">MESRKILQAFLGLFKKIPLRIIGFIVLGVLLLVFMVILMRGCTSKPGDTGASAGLPGRRDSDPTVQQDLNTPFPDPLQAAHELDPAELVIPNEIEYFWNPGWIQQRPRRTQWTLEDIEQFWVDPITVGTDTLSEQNRQRYFDLLMEID</sequence>
<evidence type="ECO:0000313" key="3">
    <source>
        <dbReference type="EMBL" id="KGE73951.1"/>
    </source>
</evidence>
<dbReference type="RefSeq" id="WP_037544454.1">
    <property type="nucleotide sequence ID" value="NZ_JNUP01000001.1"/>
</dbReference>
<gene>
    <name evidence="3" type="ORF">DC28_01885</name>
</gene>
<dbReference type="Proteomes" id="UP000029692">
    <property type="component" value="Unassembled WGS sequence"/>
</dbReference>